<sequence>MSRVNDVGGQQGFGAVEPDVDEAPVFHADWEARVFALQRVLLARGVYNLDEFRDAVERMPPADYLGSSYYERWLAGIETLLAEKGLLDRE</sequence>
<protein>
    <submittedName>
        <fullName evidence="2">Nitrile hydratase beta subunit</fullName>
    </submittedName>
</protein>
<proteinExistence type="predicted"/>
<gene>
    <name evidence="2" type="ORF">SAMN05660874_02327</name>
</gene>
<dbReference type="OrthoDB" id="3478924at2"/>
<dbReference type="SUPFAM" id="SSF50090">
    <property type="entry name" value="Electron transport accessory proteins"/>
    <property type="match status" value="1"/>
</dbReference>
<dbReference type="AlphaFoldDB" id="A0A1I6RL20"/>
<dbReference type="InterPro" id="IPR049054">
    <property type="entry name" value="CN_hydtase_beta-like_N"/>
</dbReference>
<accession>A0A1I6RL20</accession>
<reference evidence="3" key="1">
    <citation type="submission" date="2016-10" db="EMBL/GenBank/DDBJ databases">
        <authorList>
            <person name="Varghese N."/>
            <person name="Submissions S."/>
        </authorList>
    </citation>
    <scope>NUCLEOTIDE SEQUENCE [LARGE SCALE GENOMIC DNA]</scope>
    <source>
        <strain evidence="3">DSM 44771</strain>
    </source>
</reference>
<evidence type="ECO:0000313" key="2">
    <source>
        <dbReference type="EMBL" id="SFS65375.1"/>
    </source>
</evidence>
<dbReference type="InterPro" id="IPR008990">
    <property type="entry name" value="Elect_transpt_acc-like_dom_sf"/>
</dbReference>
<dbReference type="Proteomes" id="UP000198852">
    <property type="component" value="Unassembled WGS sequence"/>
</dbReference>
<evidence type="ECO:0000259" key="1">
    <source>
        <dbReference type="Pfam" id="PF21006"/>
    </source>
</evidence>
<dbReference type="Pfam" id="PF21006">
    <property type="entry name" value="NHase_beta_N"/>
    <property type="match status" value="1"/>
</dbReference>
<evidence type="ECO:0000313" key="3">
    <source>
        <dbReference type="Proteomes" id="UP000198852"/>
    </source>
</evidence>
<keyword evidence="3" id="KW-1185">Reference proteome</keyword>
<dbReference type="Gene3D" id="1.10.472.20">
    <property type="entry name" value="Nitrile hydratase, beta subunit"/>
    <property type="match status" value="1"/>
</dbReference>
<dbReference type="InterPro" id="IPR042262">
    <property type="entry name" value="CN_hydtase_beta_C"/>
</dbReference>
<feature type="domain" description="Nitrile hydratase beta subunit-like N-terminal" evidence="1">
    <location>
        <begin position="1"/>
        <end position="90"/>
    </location>
</feature>
<organism evidence="2 3">
    <name type="scientific">Saccharopolyspora flava</name>
    <dbReference type="NCBI Taxonomy" id="95161"/>
    <lineage>
        <taxon>Bacteria</taxon>
        <taxon>Bacillati</taxon>
        <taxon>Actinomycetota</taxon>
        <taxon>Actinomycetes</taxon>
        <taxon>Pseudonocardiales</taxon>
        <taxon>Pseudonocardiaceae</taxon>
        <taxon>Saccharopolyspora</taxon>
    </lineage>
</organism>
<dbReference type="STRING" id="95161.SAMN05660874_02327"/>
<name>A0A1I6RL20_9PSEU</name>
<dbReference type="EMBL" id="FOZX01000003">
    <property type="protein sequence ID" value="SFS65375.1"/>
    <property type="molecule type" value="Genomic_DNA"/>
</dbReference>
<dbReference type="RefSeq" id="WP_093416087.1">
    <property type="nucleotide sequence ID" value="NZ_FOZX01000003.1"/>
</dbReference>